<feature type="domain" description="Mechanosensitive ion channel transmembrane helices 2/3" evidence="11">
    <location>
        <begin position="113"/>
        <end position="151"/>
    </location>
</feature>
<dbReference type="InterPro" id="IPR049278">
    <property type="entry name" value="MS_channel_C"/>
</dbReference>
<organism evidence="12 13">
    <name type="scientific">Populibacterium corticicola</name>
    <dbReference type="NCBI Taxonomy" id="1812826"/>
    <lineage>
        <taxon>Bacteria</taxon>
        <taxon>Bacillati</taxon>
        <taxon>Actinomycetota</taxon>
        <taxon>Actinomycetes</taxon>
        <taxon>Micrococcales</taxon>
        <taxon>Jonesiaceae</taxon>
        <taxon>Populibacterium</taxon>
    </lineage>
</organism>
<feature type="transmembrane region" description="Helical" evidence="8">
    <location>
        <begin position="106"/>
        <end position="125"/>
    </location>
</feature>
<feature type="domain" description="Mechanosensitive ion channel MscS" evidence="9">
    <location>
        <begin position="153"/>
        <end position="213"/>
    </location>
</feature>
<dbReference type="Gene3D" id="2.30.30.60">
    <property type="match status" value="1"/>
</dbReference>
<feature type="transmembrane region" description="Helical" evidence="8">
    <location>
        <begin position="131"/>
        <end position="150"/>
    </location>
</feature>
<protein>
    <submittedName>
        <fullName evidence="12">Mechanosensitive ion channel family protein</fullName>
    </submittedName>
</protein>
<keyword evidence="5 8" id="KW-1133">Transmembrane helix</keyword>
<comment type="similarity">
    <text evidence="2">Belongs to the MscS (TC 1.A.23) family.</text>
</comment>
<evidence type="ECO:0000256" key="1">
    <source>
        <dbReference type="ARBA" id="ARBA00004651"/>
    </source>
</evidence>
<reference evidence="13" key="1">
    <citation type="journal article" date="2019" name="Int. J. Syst. Evol. Microbiol.">
        <title>The Global Catalogue of Microorganisms (GCM) 10K type strain sequencing project: providing services to taxonomists for standard genome sequencing and annotation.</title>
        <authorList>
            <consortium name="The Broad Institute Genomics Platform"/>
            <consortium name="The Broad Institute Genome Sequencing Center for Infectious Disease"/>
            <person name="Wu L."/>
            <person name="Ma J."/>
        </authorList>
    </citation>
    <scope>NUCLEOTIDE SEQUENCE [LARGE SCALE GENOMIC DNA]</scope>
    <source>
        <strain evidence="13">KCTC 33576</strain>
    </source>
</reference>
<evidence type="ECO:0000256" key="8">
    <source>
        <dbReference type="SAM" id="Phobius"/>
    </source>
</evidence>
<accession>A0ABW5XI40</accession>
<dbReference type="InterPro" id="IPR006685">
    <property type="entry name" value="MscS_channel_2nd"/>
</dbReference>
<comment type="subcellular location">
    <subcellularLocation>
        <location evidence="1">Cell membrane</location>
        <topology evidence="1">Multi-pass membrane protein</topology>
    </subcellularLocation>
</comment>
<keyword evidence="3" id="KW-1003">Cell membrane</keyword>
<dbReference type="InterPro" id="IPR010920">
    <property type="entry name" value="LSM_dom_sf"/>
</dbReference>
<evidence type="ECO:0000256" key="6">
    <source>
        <dbReference type="ARBA" id="ARBA00023136"/>
    </source>
</evidence>
<name>A0ABW5XI40_9MICO</name>
<keyword evidence="6 8" id="KW-0472">Membrane</keyword>
<dbReference type="InterPro" id="IPR011014">
    <property type="entry name" value="MscS_channel_TM-2"/>
</dbReference>
<evidence type="ECO:0000256" key="3">
    <source>
        <dbReference type="ARBA" id="ARBA00022475"/>
    </source>
</evidence>
<evidence type="ECO:0000313" key="13">
    <source>
        <dbReference type="Proteomes" id="UP001597391"/>
    </source>
</evidence>
<sequence length="312" mass="33622">MHLTYLTATATPSPTTSSDTTEELAKEAAKWWNFLLGAPLTIAIIIAVSLIVLMILRKLINKVTDKLANGVNDIETSGGSERTRALRAMNPLVNARRAQRSRTIGSVLRSVASLLIGTIAVLLILDQLNVNIAPILASASVVGVALGFGAQSLVKDFLSGIFLILEDQYGVGDNVEIGDVSGTVESIALRITKVRDSHGTLWYLRNGEVLKVGNKTHGWAMATVEVKVPYDSDLAEVRAALKNVAATVKKRKDIAASLRGDVKISGIESMSSSAVALNVQVKTLPARQWEVARVLREEIRAEFESQELKLAD</sequence>
<feature type="region of interest" description="Disordered" evidence="7">
    <location>
        <begin position="1"/>
        <end position="22"/>
    </location>
</feature>
<evidence type="ECO:0000259" key="9">
    <source>
        <dbReference type="Pfam" id="PF00924"/>
    </source>
</evidence>
<dbReference type="SUPFAM" id="SSF50182">
    <property type="entry name" value="Sm-like ribonucleoproteins"/>
    <property type="match status" value="1"/>
</dbReference>
<dbReference type="SUPFAM" id="SSF82861">
    <property type="entry name" value="Mechanosensitive channel protein MscS (YggB), transmembrane region"/>
    <property type="match status" value="1"/>
</dbReference>
<evidence type="ECO:0000259" key="11">
    <source>
        <dbReference type="Pfam" id="PF21088"/>
    </source>
</evidence>
<evidence type="ECO:0000256" key="7">
    <source>
        <dbReference type="SAM" id="MobiDB-lite"/>
    </source>
</evidence>
<dbReference type="InterPro" id="IPR011066">
    <property type="entry name" value="MscS_channel_C_sf"/>
</dbReference>
<feature type="compositionally biased region" description="Low complexity" evidence="7">
    <location>
        <begin position="7"/>
        <end position="19"/>
    </location>
</feature>
<evidence type="ECO:0000259" key="10">
    <source>
        <dbReference type="Pfam" id="PF21082"/>
    </source>
</evidence>
<evidence type="ECO:0000256" key="5">
    <source>
        <dbReference type="ARBA" id="ARBA00022989"/>
    </source>
</evidence>
<dbReference type="InterPro" id="IPR049142">
    <property type="entry name" value="MS_channel_1st"/>
</dbReference>
<dbReference type="Pfam" id="PF00924">
    <property type="entry name" value="MS_channel_2nd"/>
    <property type="match status" value="1"/>
</dbReference>
<dbReference type="Proteomes" id="UP001597391">
    <property type="component" value="Unassembled WGS sequence"/>
</dbReference>
<dbReference type="Gene3D" id="1.10.287.1260">
    <property type="match status" value="1"/>
</dbReference>
<dbReference type="RefSeq" id="WP_377466986.1">
    <property type="nucleotide sequence ID" value="NZ_JBHUOP010000004.1"/>
</dbReference>
<comment type="caution">
    <text evidence="12">The sequence shown here is derived from an EMBL/GenBank/DDBJ whole genome shotgun (WGS) entry which is preliminary data.</text>
</comment>
<dbReference type="Pfam" id="PF21088">
    <property type="entry name" value="MS_channel_1st"/>
    <property type="match status" value="1"/>
</dbReference>
<keyword evidence="4 8" id="KW-0812">Transmembrane</keyword>
<dbReference type="Gene3D" id="3.30.70.100">
    <property type="match status" value="1"/>
</dbReference>
<keyword evidence="13" id="KW-1185">Reference proteome</keyword>
<proteinExistence type="inferred from homology"/>
<dbReference type="SUPFAM" id="SSF82689">
    <property type="entry name" value="Mechanosensitive channel protein MscS (YggB), C-terminal domain"/>
    <property type="match status" value="1"/>
</dbReference>
<evidence type="ECO:0000313" key="12">
    <source>
        <dbReference type="EMBL" id="MFD2841064.1"/>
    </source>
</evidence>
<evidence type="ECO:0000256" key="2">
    <source>
        <dbReference type="ARBA" id="ARBA00008017"/>
    </source>
</evidence>
<dbReference type="Pfam" id="PF21082">
    <property type="entry name" value="MS_channel_3rd"/>
    <property type="match status" value="1"/>
</dbReference>
<feature type="transmembrane region" description="Helical" evidence="8">
    <location>
        <begin position="34"/>
        <end position="56"/>
    </location>
</feature>
<dbReference type="PANTHER" id="PTHR30460">
    <property type="entry name" value="MODERATE CONDUCTANCE MECHANOSENSITIVE CHANNEL YBIO"/>
    <property type="match status" value="1"/>
</dbReference>
<dbReference type="PANTHER" id="PTHR30460:SF0">
    <property type="entry name" value="MODERATE CONDUCTANCE MECHANOSENSITIVE CHANNEL YBIO"/>
    <property type="match status" value="1"/>
</dbReference>
<feature type="domain" description="Mechanosensitive ion channel MscS C-terminal" evidence="10">
    <location>
        <begin position="223"/>
        <end position="309"/>
    </location>
</feature>
<dbReference type="InterPro" id="IPR023408">
    <property type="entry name" value="MscS_beta-dom_sf"/>
</dbReference>
<dbReference type="EMBL" id="JBHUOP010000004">
    <property type="protein sequence ID" value="MFD2841064.1"/>
    <property type="molecule type" value="Genomic_DNA"/>
</dbReference>
<evidence type="ECO:0000256" key="4">
    <source>
        <dbReference type="ARBA" id="ARBA00022692"/>
    </source>
</evidence>
<gene>
    <name evidence="12" type="ORF">ACFSYH_10870</name>
</gene>
<dbReference type="InterPro" id="IPR045276">
    <property type="entry name" value="YbiO_bact"/>
</dbReference>